<dbReference type="AlphaFoldDB" id="A0A9D3XMP6"/>
<feature type="region of interest" description="Disordered" evidence="1">
    <location>
        <begin position="94"/>
        <end position="115"/>
    </location>
</feature>
<evidence type="ECO:0000256" key="1">
    <source>
        <dbReference type="SAM" id="MobiDB-lite"/>
    </source>
</evidence>
<organism evidence="2 3">
    <name type="scientific">Mauremys mutica</name>
    <name type="common">yellowpond turtle</name>
    <dbReference type="NCBI Taxonomy" id="74926"/>
    <lineage>
        <taxon>Eukaryota</taxon>
        <taxon>Metazoa</taxon>
        <taxon>Chordata</taxon>
        <taxon>Craniata</taxon>
        <taxon>Vertebrata</taxon>
        <taxon>Euteleostomi</taxon>
        <taxon>Archelosauria</taxon>
        <taxon>Testudinata</taxon>
        <taxon>Testudines</taxon>
        <taxon>Cryptodira</taxon>
        <taxon>Durocryptodira</taxon>
        <taxon>Testudinoidea</taxon>
        <taxon>Geoemydidae</taxon>
        <taxon>Geoemydinae</taxon>
        <taxon>Mauremys</taxon>
    </lineage>
</organism>
<evidence type="ECO:0000313" key="3">
    <source>
        <dbReference type="Proteomes" id="UP000827986"/>
    </source>
</evidence>
<gene>
    <name evidence="2" type="ORF">KIL84_014960</name>
</gene>
<reference evidence="2" key="1">
    <citation type="submission" date="2021-09" db="EMBL/GenBank/DDBJ databases">
        <title>The genome of Mauremys mutica provides insights into the evolution of semi-aquatic lifestyle.</title>
        <authorList>
            <person name="Gong S."/>
            <person name="Gao Y."/>
        </authorList>
    </citation>
    <scope>NUCLEOTIDE SEQUENCE</scope>
    <source>
        <strain evidence="2">MM-2020</strain>
        <tissue evidence="2">Muscle</tissue>
    </source>
</reference>
<name>A0A9D3XMP6_9SAUR</name>
<protein>
    <submittedName>
        <fullName evidence="2">Uncharacterized protein</fullName>
    </submittedName>
</protein>
<dbReference type="Proteomes" id="UP000827986">
    <property type="component" value="Unassembled WGS sequence"/>
</dbReference>
<evidence type="ECO:0000313" key="2">
    <source>
        <dbReference type="EMBL" id="KAH1184344.1"/>
    </source>
</evidence>
<keyword evidence="3" id="KW-1185">Reference proteome</keyword>
<comment type="caution">
    <text evidence="2">The sequence shown here is derived from an EMBL/GenBank/DDBJ whole genome shotgun (WGS) entry which is preliminary data.</text>
</comment>
<accession>A0A9D3XMP6</accession>
<dbReference type="EMBL" id="JAHDVG010000465">
    <property type="protein sequence ID" value="KAH1184344.1"/>
    <property type="molecule type" value="Genomic_DNA"/>
</dbReference>
<proteinExistence type="predicted"/>
<sequence length="115" mass="11915">MAGMARLLASAYGYPYLWLQLLPGWIEPGGWGVCVCVLDPCGEGLVSCRLKGAVQMCIGNKSLRSGLEIAAALCMTCPVSHRVKEDRSLIATTGCSHGQGTGQSPTTGSVACATP</sequence>